<keyword evidence="1" id="KW-0472">Membrane</keyword>
<proteinExistence type="predicted"/>
<dbReference type="Gene3D" id="3.20.20.450">
    <property type="entry name" value="EAL domain"/>
    <property type="match status" value="1"/>
</dbReference>
<gene>
    <name evidence="6" type="ORF">DT603_09510</name>
</gene>
<feature type="domain" description="PAS" evidence="2">
    <location>
        <begin position="451"/>
        <end position="495"/>
    </location>
</feature>
<evidence type="ECO:0000313" key="6">
    <source>
        <dbReference type="EMBL" id="NDK39076.1"/>
    </source>
</evidence>
<feature type="transmembrane region" description="Helical" evidence="1">
    <location>
        <begin position="283"/>
        <end position="301"/>
    </location>
</feature>
<accession>A0ABX0AFQ5</accession>
<dbReference type="InterPro" id="IPR052155">
    <property type="entry name" value="Biofilm_reg_signaling"/>
</dbReference>
<keyword evidence="1" id="KW-1133">Transmembrane helix</keyword>
<protein>
    <submittedName>
        <fullName evidence="6">EAL domain-containing protein</fullName>
    </submittedName>
</protein>
<dbReference type="InterPro" id="IPR029787">
    <property type="entry name" value="Nucleotide_cyclase"/>
</dbReference>
<dbReference type="PROSITE" id="PS50883">
    <property type="entry name" value="EAL"/>
    <property type="match status" value="1"/>
</dbReference>
<dbReference type="SUPFAM" id="SSF55073">
    <property type="entry name" value="Nucleotide cyclase"/>
    <property type="match status" value="1"/>
</dbReference>
<dbReference type="Gene3D" id="3.30.450.20">
    <property type="entry name" value="PAS domain"/>
    <property type="match status" value="3"/>
</dbReference>
<dbReference type="SMART" id="SM00091">
    <property type="entry name" value="PAS"/>
    <property type="match status" value="2"/>
</dbReference>
<evidence type="ECO:0000256" key="1">
    <source>
        <dbReference type="SAM" id="Phobius"/>
    </source>
</evidence>
<sequence length="1004" mass="109551">MMQGRKPAGGLPGLHVLESGDDRNGLSARATYRYGLLLAALLGLVLVAILVVDRARRLAEAEREVSTLAVGARGQVYYALRDAERALLFAARTAVPQRAAGAAGSTPVPGPHWMADLLAEHPELSDLHVVAADESGITHWAYRGKPGESPMRLGAPRRDTDGAWILPLAVPLPGQPGWITANYRLGALQELVERMKGGGPALITLMDSRRYILARTMAPESTVGTQIHEASLARQIASGVESVIDQHMHPVDGVARIRAYQASMYYPLEVASGLPRRHVLMPWYVLATLGALGYALYWAGFLHQLRIVRRADARQTRLLERIGRSGELLSFALRAGKMGAWAMQADGELWWSDEVAPLHGVDPADTEVGEPDLIARLHPDDRERVLQRLESLRERGEALSLDYRVITADGRVRYLSTRGARFNTPSSDIVTSGVVLDVTDQVEAAQRLLDAERQFRLMFDRNPLPFWVFDIDTLRFLEVNQAAISNYGYSRDEFLAMTLNDIRPASESLQLLRDVAEGRAVDSPQVWTHRRKDGSELEARVHAADIEFSGQPARLVLAEDVSEQHRVQRELAYRANHDLLTALPNEMAFAHRLQELMSLPGQGVNVVRVTLQRHGLISDSLGTGVGDEVLVQAAARLIEQVPEPGVVARMQGAEFILATPATDADPRGERLLAALSEAMGAPVRAADASHYLDAAFGLAMYPGDGATADVLVRNAGLAARDATQQLATDTVRYSAGLAGTVSSRLEMLARVQQAIESGGFELHFQPIFDLATNQVCCYEALARWPQPGGGFIPPQDFIPLCEDSALIVPFGRWVLHEAAHAWLRFASAGQPACPIAVNVSVSQFTRSDLVAELRTLIEVHGLPPGAIELELTEGVVMGDPEQVIATLAELRAMGVLLAIDDFGTGYSNLSYLRRLPAHTLKIDRVFVHQIETDPQNAAICRSIMALATLFGMRVTAEGIETPAQLQWFRDNGGHMAQGFLLGRPVPQSALLASPARMLPREPLA</sequence>
<dbReference type="CDD" id="cd12915">
    <property type="entry name" value="PDC2_DGC_like"/>
    <property type="match status" value="1"/>
</dbReference>
<organism evidence="6 7">
    <name type="scientific">Pseudoxanthomonas gei</name>
    <dbReference type="NCBI Taxonomy" id="1383030"/>
    <lineage>
        <taxon>Bacteria</taxon>
        <taxon>Pseudomonadati</taxon>
        <taxon>Pseudomonadota</taxon>
        <taxon>Gammaproteobacteria</taxon>
        <taxon>Lysobacterales</taxon>
        <taxon>Lysobacteraceae</taxon>
        <taxon>Pseudoxanthomonas</taxon>
    </lineage>
</organism>
<evidence type="ECO:0000259" key="5">
    <source>
        <dbReference type="PROSITE" id="PS50887"/>
    </source>
</evidence>
<dbReference type="PROSITE" id="PS50887">
    <property type="entry name" value="GGDEF"/>
    <property type="match status" value="1"/>
</dbReference>
<dbReference type="InterPro" id="IPR000700">
    <property type="entry name" value="PAS-assoc_C"/>
</dbReference>
<dbReference type="NCBIfam" id="TIGR00229">
    <property type="entry name" value="sensory_box"/>
    <property type="match status" value="2"/>
</dbReference>
<dbReference type="Pfam" id="PF13426">
    <property type="entry name" value="PAS_9"/>
    <property type="match status" value="1"/>
</dbReference>
<dbReference type="Pfam" id="PF08447">
    <property type="entry name" value="PAS_3"/>
    <property type="match status" value="1"/>
</dbReference>
<dbReference type="PANTHER" id="PTHR44757">
    <property type="entry name" value="DIGUANYLATE CYCLASE DGCP"/>
    <property type="match status" value="1"/>
</dbReference>
<feature type="transmembrane region" description="Helical" evidence="1">
    <location>
        <begin position="32"/>
        <end position="52"/>
    </location>
</feature>
<dbReference type="PANTHER" id="PTHR44757:SF2">
    <property type="entry name" value="BIOFILM ARCHITECTURE MAINTENANCE PROTEIN MBAA"/>
    <property type="match status" value="1"/>
</dbReference>
<dbReference type="NCBIfam" id="TIGR00254">
    <property type="entry name" value="GGDEF"/>
    <property type="match status" value="1"/>
</dbReference>
<dbReference type="CDD" id="cd00130">
    <property type="entry name" value="PAS"/>
    <property type="match status" value="2"/>
</dbReference>
<evidence type="ECO:0000259" key="4">
    <source>
        <dbReference type="PROSITE" id="PS50883"/>
    </source>
</evidence>
<dbReference type="Gene3D" id="3.30.70.270">
    <property type="match status" value="1"/>
</dbReference>
<dbReference type="PROSITE" id="PS50112">
    <property type="entry name" value="PAS"/>
    <property type="match status" value="1"/>
</dbReference>
<dbReference type="InterPro" id="IPR043128">
    <property type="entry name" value="Rev_trsase/Diguanyl_cyclase"/>
</dbReference>
<feature type="domain" description="PAC" evidence="3">
    <location>
        <begin position="399"/>
        <end position="450"/>
    </location>
</feature>
<dbReference type="InterPro" id="IPR013655">
    <property type="entry name" value="PAS_fold_3"/>
</dbReference>
<dbReference type="SUPFAM" id="SSF55785">
    <property type="entry name" value="PYP-like sensor domain (PAS domain)"/>
    <property type="match status" value="2"/>
</dbReference>
<dbReference type="SUPFAM" id="SSF141868">
    <property type="entry name" value="EAL domain-like"/>
    <property type="match status" value="1"/>
</dbReference>
<dbReference type="CDD" id="cd01949">
    <property type="entry name" value="GGDEF"/>
    <property type="match status" value="1"/>
</dbReference>
<keyword evidence="1" id="KW-0812">Transmembrane</keyword>
<keyword evidence="7" id="KW-1185">Reference proteome</keyword>
<dbReference type="SMART" id="SM00052">
    <property type="entry name" value="EAL"/>
    <property type="match status" value="1"/>
</dbReference>
<dbReference type="SMART" id="SM00267">
    <property type="entry name" value="GGDEF"/>
    <property type="match status" value="1"/>
</dbReference>
<dbReference type="InterPro" id="IPR000014">
    <property type="entry name" value="PAS"/>
</dbReference>
<feature type="domain" description="EAL" evidence="4">
    <location>
        <begin position="744"/>
        <end position="998"/>
    </location>
</feature>
<dbReference type="InterPro" id="IPR035919">
    <property type="entry name" value="EAL_sf"/>
</dbReference>
<feature type="domain" description="GGDEF" evidence="5">
    <location>
        <begin position="602"/>
        <end position="736"/>
    </location>
</feature>
<dbReference type="EMBL" id="QOVG01000005">
    <property type="protein sequence ID" value="NDK39076.1"/>
    <property type="molecule type" value="Genomic_DNA"/>
</dbReference>
<evidence type="ECO:0000313" key="7">
    <source>
        <dbReference type="Proteomes" id="UP001429354"/>
    </source>
</evidence>
<dbReference type="Proteomes" id="UP001429354">
    <property type="component" value="Unassembled WGS sequence"/>
</dbReference>
<evidence type="ECO:0000259" key="2">
    <source>
        <dbReference type="PROSITE" id="PS50112"/>
    </source>
</evidence>
<dbReference type="Pfam" id="PF00563">
    <property type="entry name" value="EAL"/>
    <property type="match status" value="1"/>
</dbReference>
<comment type="caution">
    <text evidence="6">The sequence shown here is derived from an EMBL/GenBank/DDBJ whole genome shotgun (WGS) entry which is preliminary data.</text>
</comment>
<dbReference type="CDD" id="cd01948">
    <property type="entry name" value="EAL"/>
    <property type="match status" value="1"/>
</dbReference>
<reference evidence="6 7" key="1">
    <citation type="submission" date="2018-07" db="EMBL/GenBank/DDBJ databases">
        <title>Whole genome Sequencing of Pseudoxanthomonas gei KCTC 32298 (T).</title>
        <authorList>
            <person name="Kumar S."/>
            <person name="Bansal K."/>
            <person name="Kaur A."/>
            <person name="Patil P."/>
            <person name="Sharma S."/>
            <person name="Patil P.B."/>
        </authorList>
    </citation>
    <scope>NUCLEOTIDE SEQUENCE [LARGE SCALE GENOMIC DNA]</scope>
    <source>
        <strain evidence="6 7">KCTC 32298</strain>
    </source>
</reference>
<dbReference type="InterPro" id="IPR001633">
    <property type="entry name" value="EAL_dom"/>
</dbReference>
<dbReference type="Pfam" id="PF00990">
    <property type="entry name" value="GGDEF"/>
    <property type="match status" value="1"/>
</dbReference>
<name>A0ABX0AFQ5_9GAMM</name>
<evidence type="ECO:0000259" key="3">
    <source>
        <dbReference type="PROSITE" id="PS50113"/>
    </source>
</evidence>
<dbReference type="InterPro" id="IPR000160">
    <property type="entry name" value="GGDEF_dom"/>
</dbReference>
<dbReference type="InterPro" id="IPR035965">
    <property type="entry name" value="PAS-like_dom_sf"/>
</dbReference>
<dbReference type="PROSITE" id="PS50113">
    <property type="entry name" value="PAC"/>
    <property type="match status" value="1"/>
</dbReference>